<evidence type="ECO:0000313" key="1">
    <source>
        <dbReference type="EMBL" id="GBM80415.1"/>
    </source>
</evidence>
<protein>
    <submittedName>
        <fullName evidence="1">Uncharacterized protein</fullName>
    </submittedName>
</protein>
<evidence type="ECO:0000313" key="2">
    <source>
        <dbReference type="Proteomes" id="UP000499080"/>
    </source>
</evidence>
<dbReference type="Proteomes" id="UP000499080">
    <property type="component" value="Unassembled WGS sequence"/>
</dbReference>
<sequence length="125" mass="14307">MLQPNLLAPQCWKSLDLGARGVHAGGVAPPNICRTNRHRTHYICLGETSFHWYGVKVMAQMMLSSHNHGFKLRGAFQNSTLLAQNWILITKKEERQASATDHASFKFSQIFRLTLFYTVRLQILH</sequence>
<comment type="caution">
    <text evidence="1">The sequence shown here is derived from an EMBL/GenBank/DDBJ whole genome shotgun (WGS) entry which is preliminary data.</text>
</comment>
<accession>A0A4Y2IRY3</accession>
<dbReference type="AlphaFoldDB" id="A0A4Y2IRY3"/>
<reference evidence="1 2" key="1">
    <citation type="journal article" date="2019" name="Sci. Rep.">
        <title>Orb-weaving spider Araneus ventricosus genome elucidates the spidroin gene catalogue.</title>
        <authorList>
            <person name="Kono N."/>
            <person name="Nakamura H."/>
            <person name="Ohtoshi R."/>
            <person name="Moran D.A.P."/>
            <person name="Shinohara A."/>
            <person name="Yoshida Y."/>
            <person name="Fujiwara M."/>
            <person name="Mori M."/>
            <person name="Tomita M."/>
            <person name="Arakawa K."/>
        </authorList>
    </citation>
    <scope>NUCLEOTIDE SEQUENCE [LARGE SCALE GENOMIC DNA]</scope>
</reference>
<dbReference type="EMBL" id="BGPR01002881">
    <property type="protein sequence ID" value="GBM80415.1"/>
    <property type="molecule type" value="Genomic_DNA"/>
</dbReference>
<gene>
    <name evidence="1" type="ORF">AVEN_166267_1</name>
</gene>
<proteinExistence type="predicted"/>
<organism evidence="1 2">
    <name type="scientific">Araneus ventricosus</name>
    <name type="common">Orbweaver spider</name>
    <name type="synonym">Epeira ventricosa</name>
    <dbReference type="NCBI Taxonomy" id="182803"/>
    <lineage>
        <taxon>Eukaryota</taxon>
        <taxon>Metazoa</taxon>
        <taxon>Ecdysozoa</taxon>
        <taxon>Arthropoda</taxon>
        <taxon>Chelicerata</taxon>
        <taxon>Arachnida</taxon>
        <taxon>Araneae</taxon>
        <taxon>Araneomorphae</taxon>
        <taxon>Entelegynae</taxon>
        <taxon>Araneoidea</taxon>
        <taxon>Araneidae</taxon>
        <taxon>Araneus</taxon>
    </lineage>
</organism>
<keyword evidence="2" id="KW-1185">Reference proteome</keyword>
<name>A0A4Y2IRY3_ARAVE</name>